<dbReference type="Proteomes" id="UP001195769">
    <property type="component" value="Unassembled WGS sequence"/>
</dbReference>
<organism evidence="1 2">
    <name type="scientific">Suillus fuscotomentosus</name>
    <dbReference type="NCBI Taxonomy" id="1912939"/>
    <lineage>
        <taxon>Eukaryota</taxon>
        <taxon>Fungi</taxon>
        <taxon>Dikarya</taxon>
        <taxon>Basidiomycota</taxon>
        <taxon>Agaricomycotina</taxon>
        <taxon>Agaricomycetes</taxon>
        <taxon>Agaricomycetidae</taxon>
        <taxon>Boletales</taxon>
        <taxon>Suillineae</taxon>
        <taxon>Suillaceae</taxon>
        <taxon>Suillus</taxon>
    </lineage>
</organism>
<protein>
    <submittedName>
        <fullName evidence="1">Uncharacterized protein</fullName>
    </submittedName>
</protein>
<proteinExistence type="predicted"/>
<gene>
    <name evidence="1" type="ORF">F5891DRAFT_942424</name>
</gene>
<evidence type="ECO:0000313" key="1">
    <source>
        <dbReference type="EMBL" id="KAG1906100.1"/>
    </source>
</evidence>
<name>A0AAD4EH22_9AGAM</name>
<keyword evidence="2" id="KW-1185">Reference proteome</keyword>
<feature type="non-terminal residue" evidence="1">
    <location>
        <position position="183"/>
    </location>
</feature>
<reference evidence="1" key="1">
    <citation type="journal article" date="2020" name="New Phytol.">
        <title>Comparative genomics reveals dynamic genome evolution in host specialist ectomycorrhizal fungi.</title>
        <authorList>
            <person name="Lofgren L.A."/>
            <person name="Nguyen N.H."/>
            <person name="Vilgalys R."/>
            <person name="Ruytinx J."/>
            <person name="Liao H.L."/>
            <person name="Branco S."/>
            <person name="Kuo A."/>
            <person name="LaButti K."/>
            <person name="Lipzen A."/>
            <person name="Andreopoulos W."/>
            <person name="Pangilinan J."/>
            <person name="Riley R."/>
            <person name="Hundley H."/>
            <person name="Na H."/>
            <person name="Barry K."/>
            <person name="Grigoriev I.V."/>
            <person name="Stajich J.E."/>
            <person name="Kennedy P.G."/>
        </authorList>
    </citation>
    <scope>NUCLEOTIDE SEQUENCE</scope>
    <source>
        <strain evidence="1">FC203</strain>
    </source>
</reference>
<dbReference type="Gene3D" id="2.130.10.10">
    <property type="entry name" value="YVTN repeat-like/Quinoprotein amine dehydrogenase"/>
    <property type="match status" value="1"/>
</dbReference>
<evidence type="ECO:0000313" key="2">
    <source>
        <dbReference type="Proteomes" id="UP001195769"/>
    </source>
</evidence>
<dbReference type="AlphaFoldDB" id="A0AAD4EH22"/>
<dbReference type="InterPro" id="IPR015943">
    <property type="entry name" value="WD40/YVTN_repeat-like_dom_sf"/>
</dbReference>
<dbReference type="GeneID" id="64668722"/>
<sequence length="183" mass="20144">TSSEVNTWIAVGMRDKIVQVLILNMNSQLQAVFLVQLNNSVPKSVAFAENGCVYVFGLYDGNFIKVRGDDGAVVKEYSCQSVIGHAAVNQKRGVYVVDNATDGFTLYRLEGDEEPVRMFMTAAQSVSVPKQVAFRAEGRLIVRGSDHGLVYVFERKSGKLFETLCHSNTDLVQTIAVGVEFKV</sequence>
<dbReference type="RefSeq" id="XP_041231675.1">
    <property type="nucleotide sequence ID" value="XM_041374424.1"/>
</dbReference>
<comment type="caution">
    <text evidence="1">The sequence shown here is derived from an EMBL/GenBank/DDBJ whole genome shotgun (WGS) entry which is preliminary data.</text>
</comment>
<accession>A0AAD4EH22</accession>
<dbReference type="EMBL" id="JABBWK010000005">
    <property type="protein sequence ID" value="KAG1906100.1"/>
    <property type="molecule type" value="Genomic_DNA"/>
</dbReference>
<dbReference type="SUPFAM" id="SSF63829">
    <property type="entry name" value="Calcium-dependent phosphotriesterase"/>
    <property type="match status" value="1"/>
</dbReference>